<dbReference type="EMBL" id="JASBNA010000004">
    <property type="protein sequence ID" value="KAK7692804.1"/>
    <property type="molecule type" value="Genomic_DNA"/>
</dbReference>
<evidence type="ECO:0000313" key="1">
    <source>
        <dbReference type="EMBL" id="KAK7692804.1"/>
    </source>
</evidence>
<evidence type="ECO:0008006" key="3">
    <source>
        <dbReference type="Google" id="ProtNLM"/>
    </source>
</evidence>
<organism evidence="1 2">
    <name type="scientific">Cerrena zonata</name>
    <dbReference type="NCBI Taxonomy" id="2478898"/>
    <lineage>
        <taxon>Eukaryota</taxon>
        <taxon>Fungi</taxon>
        <taxon>Dikarya</taxon>
        <taxon>Basidiomycota</taxon>
        <taxon>Agaricomycotina</taxon>
        <taxon>Agaricomycetes</taxon>
        <taxon>Polyporales</taxon>
        <taxon>Cerrenaceae</taxon>
        <taxon>Cerrena</taxon>
    </lineage>
</organism>
<dbReference type="PANTHER" id="PTHR36576">
    <property type="entry name" value="UPF0654 PROTEIN C11D3.01C-RELATED"/>
    <property type="match status" value="1"/>
</dbReference>
<gene>
    <name evidence="1" type="ORF">QCA50_004438</name>
</gene>
<evidence type="ECO:0000313" key="2">
    <source>
        <dbReference type="Proteomes" id="UP001385951"/>
    </source>
</evidence>
<accession>A0AAW0GLV9</accession>
<reference evidence="1 2" key="1">
    <citation type="submission" date="2022-09" db="EMBL/GenBank/DDBJ databases">
        <authorList>
            <person name="Palmer J.M."/>
        </authorList>
    </citation>
    <scope>NUCLEOTIDE SEQUENCE [LARGE SCALE GENOMIC DNA]</scope>
    <source>
        <strain evidence="1 2">DSM 7382</strain>
    </source>
</reference>
<dbReference type="PANTHER" id="PTHR36576:SF1">
    <property type="entry name" value="UPF0654 PROTEIN C11D3.01C-RELATED"/>
    <property type="match status" value="1"/>
</dbReference>
<proteinExistence type="predicted"/>
<protein>
    <recommendedName>
        <fullName evidence="3">Conidiation-specific protein 6</fullName>
    </recommendedName>
</protein>
<dbReference type="AlphaFoldDB" id="A0AAW0GLV9"/>
<name>A0AAW0GLV9_9APHY</name>
<sequence>MASGTLDDLLQATSAETSFQGKDQIRVAAGLKATINNPNVSEGAKENAAERLEHMGGAHTETGGNGGDHSNRSLAGYKATLSNQNTSEAAKAHAREVLEAAGYTMERAADVPEDEHEKRVLVGYKAALHNPRVSLEAKQHAEEFLQQHGAL</sequence>
<dbReference type="InterPro" id="IPR052670">
    <property type="entry name" value="UPF0654_domain"/>
</dbReference>
<dbReference type="GO" id="GO:0005737">
    <property type="term" value="C:cytoplasm"/>
    <property type="evidence" value="ECO:0007669"/>
    <property type="project" value="TreeGrafter"/>
</dbReference>
<dbReference type="InterPro" id="IPR018824">
    <property type="entry name" value="Conidiation-specific_6"/>
</dbReference>
<keyword evidence="2" id="KW-1185">Reference proteome</keyword>
<dbReference type="Proteomes" id="UP001385951">
    <property type="component" value="Unassembled WGS sequence"/>
</dbReference>
<dbReference type="Pfam" id="PF10346">
    <property type="entry name" value="Con-6"/>
    <property type="match status" value="3"/>
</dbReference>
<comment type="caution">
    <text evidence="1">The sequence shown here is derived from an EMBL/GenBank/DDBJ whole genome shotgun (WGS) entry which is preliminary data.</text>
</comment>